<dbReference type="AlphaFoldDB" id="A0A7H9HYE4"/>
<sequence length="109" mass="12427">MNDADISSSSLREESTDTKTAIHKENQDKHLQSAIETKGIATNKPISEKTPSQADSNLLQETKLLRDTLDLLWHQTAEQKNLCQELERENEYLHEYIGNLMTSSNVLEK</sequence>
<evidence type="ECO:0000313" key="3">
    <source>
        <dbReference type="Proteomes" id="UP000510647"/>
    </source>
</evidence>
<reference evidence="2 3" key="1">
    <citation type="submission" date="2020-06" db="EMBL/GenBank/DDBJ databases">
        <title>The yeast mating-type switching endonuclease HO is a domesticated member of an unorthodox homing genetic element family.</title>
        <authorList>
            <person name="Coughlan A.Y."/>
            <person name="Lombardi L."/>
            <person name="Braun-Galleani S."/>
            <person name="Martos A.R."/>
            <person name="Galeote V."/>
            <person name="Bigey F."/>
            <person name="Dequin S."/>
            <person name="Byrne K.P."/>
            <person name="Wolfe K.H."/>
        </authorList>
    </citation>
    <scope>NUCLEOTIDE SEQUENCE [LARGE SCALE GENOMIC DNA]</scope>
    <source>
        <strain evidence="2 3">CBS2947</strain>
    </source>
</reference>
<feature type="compositionally biased region" description="Basic and acidic residues" evidence="1">
    <location>
        <begin position="11"/>
        <end position="31"/>
    </location>
</feature>
<feature type="compositionally biased region" description="Polar residues" evidence="1">
    <location>
        <begin position="1"/>
        <end position="10"/>
    </location>
</feature>
<accession>A0A7H9HYE4</accession>
<dbReference type="Gene3D" id="1.20.5.170">
    <property type="match status" value="1"/>
</dbReference>
<dbReference type="OrthoDB" id="2163284at2759"/>
<dbReference type="EMBL" id="CP059274">
    <property type="protein sequence ID" value="QLQ82440.1"/>
    <property type="molecule type" value="Genomic_DNA"/>
</dbReference>
<name>A0A7H9HYE4_9SACH</name>
<dbReference type="InterPro" id="IPR019357">
    <property type="entry name" value="SCOC"/>
</dbReference>
<dbReference type="Proteomes" id="UP000510647">
    <property type="component" value="Chromosome 8"/>
</dbReference>
<protein>
    <submittedName>
        <fullName evidence="2">Uncharacterized protein</fullName>
    </submittedName>
</protein>
<keyword evidence="3" id="KW-1185">Reference proteome</keyword>
<feature type="region of interest" description="Disordered" evidence="1">
    <location>
        <begin position="1"/>
        <end position="55"/>
    </location>
</feature>
<proteinExistence type="predicted"/>
<gene>
    <name evidence="2" type="ORF">HG537_0H02020</name>
</gene>
<evidence type="ECO:0000256" key="1">
    <source>
        <dbReference type="SAM" id="MobiDB-lite"/>
    </source>
</evidence>
<dbReference type="Pfam" id="PF10224">
    <property type="entry name" value="DUF2205"/>
    <property type="match status" value="1"/>
</dbReference>
<evidence type="ECO:0000313" key="2">
    <source>
        <dbReference type="EMBL" id="QLQ82440.1"/>
    </source>
</evidence>
<organism evidence="2 3">
    <name type="scientific">Torulaspora globosa</name>
    <dbReference type="NCBI Taxonomy" id="48254"/>
    <lineage>
        <taxon>Eukaryota</taxon>
        <taxon>Fungi</taxon>
        <taxon>Dikarya</taxon>
        <taxon>Ascomycota</taxon>
        <taxon>Saccharomycotina</taxon>
        <taxon>Saccharomycetes</taxon>
        <taxon>Saccharomycetales</taxon>
        <taxon>Saccharomycetaceae</taxon>
        <taxon>Torulaspora</taxon>
    </lineage>
</organism>